<evidence type="ECO:0000259" key="3">
    <source>
        <dbReference type="Pfam" id="PF13525"/>
    </source>
</evidence>
<feature type="repeat" description="TPR" evidence="2">
    <location>
        <begin position="825"/>
        <end position="858"/>
    </location>
</feature>
<accession>A0A9D2KB76</accession>
<dbReference type="SUPFAM" id="SSF48452">
    <property type="entry name" value="TPR-like"/>
    <property type="match status" value="2"/>
</dbReference>
<dbReference type="SMART" id="SM00028">
    <property type="entry name" value="TPR"/>
    <property type="match status" value="5"/>
</dbReference>
<evidence type="ECO:0000313" key="4">
    <source>
        <dbReference type="EMBL" id="HIZ88492.1"/>
    </source>
</evidence>
<evidence type="ECO:0000256" key="1">
    <source>
        <dbReference type="ARBA" id="ARBA00022729"/>
    </source>
</evidence>
<protein>
    <submittedName>
        <fullName evidence="4">Tetratricopeptide repeat protein</fullName>
    </submittedName>
</protein>
<reference evidence="4" key="2">
    <citation type="submission" date="2021-04" db="EMBL/GenBank/DDBJ databases">
        <authorList>
            <person name="Gilroy R."/>
        </authorList>
    </citation>
    <scope>NUCLEOTIDE SEQUENCE</scope>
    <source>
        <strain evidence="4">ChiW4-1371</strain>
    </source>
</reference>
<organism evidence="4 5">
    <name type="scientific">Candidatus Mucispirillum faecigallinarum</name>
    <dbReference type="NCBI Taxonomy" id="2838699"/>
    <lineage>
        <taxon>Bacteria</taxon>
        <taxon>Pseudomonadati</taxon>
        <taxon>Deferribacterota</taxon>
        <taxon>Deferribacteres</taxon>
        <taxon>Deferribacterales</taxon>
        <taxon>Mucispirillaceae</taxon>
        <taxon>Mucispirillum</taxon>
    </lineage>
</organism>
<keyword evidence="1" id="KW-0732">Signal</keyword>
<evidence type="ECO:0000256" key="2">
    <source>
        <dbReference type="PROSITE-ProRule" id="PRU00339"/>
    </source>
</evidence>
<dbReference type="Proteomes" id="UP000824176">
    <property type="component" value="Unassembled WGS sequence"/>
</dbReference>
<dbReference type="InterPro" id="IPR011990">
    <property type="entry name" value="TPR-like_helical_dom_sf"/>
</dbReference>
<dbReference type="EMBL" id="DXAQ01000015">
    <property type="protein sequence ID" value="HIZ88492.1"/>
    <property type="molecule type" value="Genomic_DNA"/>
</dbReference>
<sequence>MMRKLCLVIIILIVSFSSVYAQQLFLRKDKYFTEVYLKLDKANIKGIEKGANQVVISFRNNIKQPFTQDINDEFVSNIQGEGSSFIINIKPDAEFSIVDDAAGVKVVATKSKTNEDTLSSFGVAKPLLSTKSQGLEDKNMQDMLDQADRLIASKQFPQGAQILQQILASTQNEFYKQEAMYKLGETYLLMGQYDGLYYTNAYEIFDEFVKQFPDNFRAPDALLKSAEAKEDANQQFEAINTYLKIYNTVPDLQTKREALKKMAELYKKVGQVDKAIETYLSYLRNFKTDQDIINGEVGQMYYDMNEENLAFEYFSTLNLDDLMNNPDTTLTRLNAVADTFYKKNRLEPALKLYTHIYEKYPDDNSANTAIFRAASILHNTGRDTDADQLLLRLKQLYPDREGGQRATIEYAEKYLNTKPYEYWNKFFEDLFTRPDSYGLHEQAKYMLIKTLYKENRMAEAVDMISNFLGMYPESKYYDELNKIKEDYMFAQLSDVYNKKDYVTAEPLIVRFNTEYPNSQYKPRTDIMLNEIKYGKIDGIYNNNDYKSVISFAQAQLASPDPAKYGDKARWENLLDDATYKDLNVIYASKNYPAARAGAKEYLDKFPKGKYRKEVADILENSMLKPMEESYKALDYPSVVQLYNANSDWVDKWGNKAFKDKVKTMVAMSVYRLGSPSKARTFYAEITPNPANMDYAVLGYLLGDKNLKADVNSFDKDTLKYIIGELEQLDTDMAVSLLDKYTRDKKYALSLKYSLAKNIPSDAKRQQILMSIYDSIRQDAASRFDGSNNVYMDIGLIFYRKNDFKNAVMPLKQFTDSYKEKDDRRAEALYYLGKSFINMGDVQRGYNYYNDIISNIPSSIYAGIAKGEMEEDEWRKNLNK</sequence>
<evidence type="ECO:0000313" key="5">
    <source>
        <dbReference type="Proteomes" id="UP000824176"/>
    </source>
</evidence>
<name>A0A9D2KB76_9BACT</name>
<proteinExistence type="predicted"/>
<keyword evidence="2" id="KW-0802">TPR repeat</keyword>
<comment type="caution">
    <text evidence="4">The sequence shown here is derived from an EMBL/GenBank/DDBJ whole genome shotgun (WGS) entry which is preliminary data.</text>
</comment>
<dbReference type="Pfam" id="PF13525">
    <property type="entry name" value="YfiO"/>
    <property type="match status" value="1"/>
</dbReference>
<dbReference type="InterPro" id="IPR039565">
    <property type="entry name" value="BamD-like"/>
</dbReference>
<reference evidence="4" key="1">
    <citation type="journal article" date="2021" name="PeerJ">
        <title>Extensive microbial diversity within the chicken gut microbiome revealed by metagenomics and culture.</title>
        <authorList>
            <person name="Gilroy R."/>
            <person name="Ravi A."/>
            <person name="Getino M."/>
            <person name="Pursley I."/>
            <person name="Horton D.L."/>
            <person name="Alikhan N.F."/>
            <person name="Baker D."/>
            <person name="Gharbi K."/>
            <person name="Hall N."/>
            <person name="Watson M."/>
            <person name="Adriaenssens E.M."/>
            <person name="Foster-Nyarko E."/>
            <person name="Jarju S."/>
            <person name="Secka A."/>
            <person name="Antonio M."/>
            <person name="Oren A."/>
            <person name="Chaudhuri R.R."/>
            <person name="La Ragione R."/>
            <person name="Hildebrand F."/>
            <person name="Pallen M.J."/>
        </authorList>
    </citation>
    <scope>NUCLEOTIDE SEQUENCE</scope>
    <source>
        <strain evidence="4">ChiW4-1371</strain>
    </source>
</reference>
<dbReference type="AlphaFoldDB" id="A0A9D2KB76"/>
<feature type="domain" description="Outer membrane lipoprotein BamD-like" evidence="3">
    <location>
        <begin position="418"/>
        <end position="532"/>
    </location>
</feature>
<dbReference type="InterPro" id="IPR019734">
    <property type="entry name" value="TPR_rpt"/>
</dbReference>
<dbReference type="Pfam" id="PF13174">
    <property type="entry name" value="TPR_6"/>
    <property type="match status" value="2"/>
</dbReference>
<dbReference type="PROSITE" id="PS50005">
    <property type="entry name" value="TPR"/>
    <property type="match status" value="1"/>
</dbReference>
<dbReference type="Gene3D" id="1.25.40.10">
    <property type="entry name" value="Tetratricopeptide repeat domain"/>
    <property type="match status" value="4"/>
</dbReference>
<gene>
    <name evidence="4" type="ORF">H9804_00975</name>
</gene>